<evidence type="ECO:0000313" key="3">
    <source>
        <dbReference type="Proteomes" id="UP000654075"/>
    </source>
</evidence>
<protein>
    <submittedName>
        <fullName evidence="2">Uncharacterized protein</fullName>
    </submittedName>
</protein>
<feature type="transmembrane region" description="Helical" evidence="1">
    <location>
        <begin position="41"/>
        <end position="62"/>
    </location>
</feature>
<dbReference type="AlphaFoldDB" id="A0A813F644"/>
<proteinExistence type="predicted"/>
<feature type="non-terminal residue" evidence="2">
    <location>
        <position position="1"/>
    </location>
</feature>
<sequence>VDVGGLVYGFLVKDPCKTAHRVVSSAGEHLGEAFTCGVVEITAYFGVALAIVVEVYCLWTVWSFCEDVHRGMNGPALSGLLGKDEMVEAHQQSSLRRPTGEYSVKGQYGTIDPDGAKLIFGSVTAYPPPRSLW</sequence>
<dbReference type="OMA" id="CGVVEIT"/>
<reference evidence="2" key="1">
    <citation type="submission" date="2021-02" db="EMBL/GenBank/DDBJ databases">
        <authorList>
            <person name="Dougan E. K."/>
            <person name="Rhodes N."/>
            <person name="Thang M."/>
            <person name="Chan C."/>
        </authorList>
    </citation>
    <scope>NUCLEOTIDE SEQUENCE</scope>
</reference>
<organism evidence="2 3">
    <name type="scientific">Polarella glacialis</name>
    <name type="common">Dinoflagellate</name>
    <dbReference type="NCBI Taxonomy" id="89957"/>
    <lineage>
        <taxon>Eukaryota</taxon>
        <taxon>Sar</taxon>
        <taxon>Alveolata</taxon>
        <taxon>Dinophyceae</taxon>
        <taxon>Suessiales</taxon>
        <taxon>Suessiaceae</taxon>
        <taxon>Polarella</taxon>
    </lineage>
</organism>
<dbReference type="EMBL" id="CAJNNV010024448">
    <property type="protein sequence ID" value="CAE8609917.1"/>
    <property type="molecule type" value="Genomic_DNA"/>
</dbReference>
<keyword evidence="1" id="KW-0812">Transmembrane</keyword>
<name>A0A813F644_POLGL</name>
<evidence type="ECO:0000256" key="1">
    <source>
        <dbReference type="SAM" id="Phobius"/>
    </source>
</evidence>
<gene>
    <name evidence="2" type="ORF">PGLA1383_LOCUS27743</name>
</gene>
<accession>A0A813F644</accession>
<keyword evidence="1" id="KW-1133">Transmembrane helix</keyword>
<keyword evidence="1" id="KW-0472">Membrane</keyword>
<comment type="caution">
    <text evidence="2">The sequence shown here is derived from an EMBL/GenBank/DDBJ whole genome shotgun (WGS) entry which is preliminary data.</text>
</comment>
<evidence type="ECO:0000313" key="2">
    <source>
        <dbReference type="EMBL" id="CAE8609917.1"/>
    </source>
</evidence>
<keyword evidence="3" id="KW-1185">Reference proteome</keyword>
<dbReference type="OrthoDB" id="10490019at2759"/>
<dbReference type="Proteomes" id="UP000654075">
    <property type="component" value="Unassembled WGS sequence"/>
</dbReference>